<proteinExistence type="predicted"/>
<reference evidence="3 4" key="1">
    <citation type="submission" date="2014-07" db="EMBL/GenBank/DDBJ databases">
        <title>Epilithonimonas lactis LMG 22401 Genome.</title>
        <authorList>
            <person name="Pipes S.E."/>
            <person name="Stropko S.J."/>
        </authorList>
    </citation>
    <scope>NUCLEOTIDE SEQUENCE [LARGE SCALE GENOMIC DNA]</scope>
    <source>
        <strain evidence="3 4">LMG 24401</strain>
    </source>
</reference>
<protein>
    <submittedName>
        <fullName evidence="3">Uncharacterized protein</fullName>
    </submittedName>
</protein>
<name>A0A085BN49_9FLAO</name>
<gene>
    <name evidence="3" type="ORF">IO89_04860</name>
</gene>
<dbReference type="EMBL" id="JPLY01000001">
    <property type="protein sequence ID" value="KFC23894.1"/>
    <property type="molecule type" value="Genomic_DNA"/>
</dbReference>
<dbReference type="RefSeq" id="WP_034973991.1">
    <property type="nucleotide sequence ID" value="NZ_FOFI01000002.1"/>
</dbReference>
<keyword evidence="2" id="KW-0732">Signal</keyword>
<evidence type="ECO:0000256" key="2">
    <source>
        <dbReference type="SAM" id="SignalP"/>
    </source>
</evidence>
<feature type="region of interest" description="Disordered" evidence="1">
    <location>
        <begin position="21"/>
        <end position="97"/>
    </location>
</feature>
<organism evidence="3 4">
    <name type="scientific">Epilithonimonas lactis</name>
    <dbReference type="NCBI Taxonomy" id="421072"/>
    <lineage>
        <taxon>Bacteria</taxon>
        <taxon>Pseudomonadati</taxon>
        <taxon>Bacteroidota</taxon>
        <taxon>Flavobacteriia</taxon>
        <taxon>Flavobacteriales</taxon>
        <taxon>Weeksellaceae</taxon>
        <taxon>Chryseobacterium group</taxon>
        <taxon>Epilithonimonas</taxon>
    </lineage>
</organism>
<accession>A0A085BN49</accession>
<comment type="caution">
    <text evidence="3">The sequence shown here is derived from an EMBL/GenBank/DDBJ whole genome shotgun (WGS) entry which is preliminary data.</text>
</comment>
<evidence type="ECO:0000256" key="1">
    <source>
        <dbReference type="SAM" id="MobiDB-lite"/>
    </source>
</evidence>
<evidence type="ECO:0000313" key="4">
    <source>
        <dbReference type="Proteomes" id="UP000028623"/>
    </source>
</evidence>
<dbReference type="AlphaFoldDB" id="A0A085BN49"/>
<dbReference type="Proteomes" id="UP000028623">
    <property type="component" value="Unassembled WGS sequence"/>
</dbReference>
<sequence>MKKIITTATFLVFGTMLTMAQTTKKKETKSTTTRTEMRAKSTAQQNNTPKMVDTVNIEQRQKEADGKIISPDGPHGDGLTDEATKPSQIHPRPGQTE</sequence>
<evidence type="ECO:0000313" key="3">
    <source>
        <dbReference type="EMBL" id="KFC23894.1"/>
    </source>
</evidence>
<feature type="signal peptide" evidence="2">
    <location>
        <begin position="1"/>
        <end position="20"/>
    </location>
</feature>
<keyword evidence="4" id="KW-1185">Reference proteome</keyword>
<dbReference type="eggNOG" id="ENOG503123U">
    <property type="taxonomic scope" value="Bacteria"/>
</dbReference>
<feature type="compositionally biased region" description="Basic and acidic residues" evidence="1">
    <location>
        <begin position="24"/>
        <end position="39"/>
    </location>
</feature>
<feature type="chain" id="PRO_5001787321" evidence="2">
    <location>
        <begin position="21"/>
        <end position="97"/>
    </location>
</feature>
<dbReference type="OrthoDB" id="1265041at2"/>